<comment type="caution">
    <text evidence="2">The sequence shown here is derived from an EMBL/GenBank/DDBJ whole genome shotgun (WGS) entry which is preliminary data.</text>
</comment>
<keyword evidence="3" id="KW-1185">Reference proteome</keyword>
<evidence type="ECO:0000313" key="3">
    <source>
        <dbReference type="Proteomes" id="UP000272474"/>
    </source>
</evidence>
<organism evidence="2 3">
    <name type="scientific">Streptomyces hoynatensis</name>
    <dbReference type="NCBI Taxonomy" id="1141874"/>
    <lineage>
        <taxon>Bacteria</taxon>
        <taxon>Bacillati</taxon>
        <taxon>Actinomycetota</taxon>
        <taxon>Actinomycetes</taxon>
        <taxon>Kitasatosporales</taxon>
        <taxon>Streptomycetaceae</taxon>
        <taxon>Streptomyces</taxon>
    </lineage>
</organism>
<dbReference type="EMBL" id="RBAL01000002">
    <property type="protein sequence ID" value="RKN45756.1"/>
    <property type="molecule type" value="Genomic_DNA"/>
</dbReference>
<dbReference type="OrthoDB" id="3543532at2"/>
<proteinExistence type="predicted"/>
<dbReference type="Pfam" id="PF20211">
    <property type="entry name" value="DUF6571"/>
    <property type="match status" value="1"/>
</dbReference>
<sequence>MPTYAEILELDFAHLTTVADELDGAAGEFADAKEDYAQHVASVSNTGEVWWGISAEAAAWRFSNTEGELGAAESEARALAGVIREGVSELRRLREALTALSEEARAAGFEISGGGDVRDALERSGIPELEDGRAEWQAQVNDLVAQANEADYNLRIALAEIVQGRDGRRAGVFNGSPLAGEDQALAARAGALAERLAEGEELTAAEWEQLNRLLSGNADDGEFTRALLENLGADGLIDLSARIAEHAGEAGDSALGRRFHALNNGLAAALATATRVPAEEYPQWAQSPAGRFYADFMADLHEAGVAGYAVDGLTEREDVRGYQLLVGMMGTADDGVAGDFSERFLHDLADDVRAAEDPEQGGDPDLWHLGADDLNVDGIDEADLAAFALDPMDGLLGIMSHQPDVAASYLDPAHGNDRLDYLLNHRDWAQLGLPSGASVTYVQGDLDGLGAALQSATTGVPPDVGPGTRGIDITDAGARIMHDVVETLSANNAAPLSDTGPFQSLRPELARMTGAYMGDFQLAVSGLELPTGMEGIVDLNGLPVTEFLGQLGRDQEAHAIITGAQQAYTAFALDRQFDQPLGEGMSWADRVENAVASGAQMAGIMSQARADAVYDAGISGDVEYNERLDLVEDWAGMVLDECVGAVSERAGVAGPVIEWGVAELSESIFSTLERDNSEDAAQNAGDSYETGHRAAIDAAKRAVTVAASGTFDEDSQDMTDLRNAATRTVTSHFGLRISWSPPGADA</sequence>
<name>A0A3A9ZER6_9ACTN</name>
<dbReference type="RefSeq" id="WP_120675779.1">
    <property type="nucleotide sequence ID" value="NZ_RBAL01000002.1"/>
</dbReference>
<evidence type="ECO:0000259" key="1">
    <source>
        <dbReference type="Pfam" id="PF20211"/>
    </source>
</evidence>
<dbReference type="InterPro" id="IPR046701">
    <property type="entry name" value="DUF6571"/>
</dbReference>
<dbReference type="Proteomes" id="UP000272474">
    <property type="component" value="Unassembled WGS sequence"/>
</dbReference>
<protein>
    <recommendedName>
        <fullName evidence="1">DUF6571 domain-containing protein</fullName>
    </recommendedName>
</protein>
<reference evidence="2 3" key="1">
    <citation type="journal article" date="2014" name="Int. J. Syst. Evol. Microbiol.">
        <title>Streptomyces hoynatensis sp. nov., isolated from deep marine sediment.</title>
        <authorList>
            <person name="Veyisoglu A."/>
            <person name="Sahin N."/>
        </authorList>
    </citation>
    <scope>NUCLEOTIDE SEQUENCE [LARGE SCALE GENOMIC DNA]</scope>
    <source>
        <strain evidence="2 3">KCTC 29097</strain>
    </source>
</reference>
<dbReference type="AlphaFoldDB" id="A0A3A9ZER6"/>
<evidence type="ECO:0000313" key="2">
    <source>
        <dbReference type="EMBL" id="RKN45756.1"/>
    </source>
</evidence>
<accession>A0A3A9ZER6</accession>
<feature type="domain" description="DUF6571" evidence="1">
    <location>
        <begin position="189"/>
        <end position="418"/>
    </location>
</feature>
<gene>
    <name evidence="2" type="ORF">D7294_04665</name>
</gene>